<evidence type="ECO:0000259" key="1">
    <source>
        <dbReference type="PROSITE" id="PS50076"/>
    </source>
</evidence>
<dbReference type="InterPro" id="IPR001623">
    <property type="entry name" value="DnaJ_domain"/>
</dbReference>
<proteinExistence type="predicted"/>
<dbReference type="Proteomes" id="UP000326759">
    <property type="component" value="Unassembled WGS sequence"/>
</dbReference>
<gene>
    <name evidence="2" type="ORF">Anas_00348</name>
</gene>
<organism evidence="2 3">
    <name type="scientific">Armadillidium nasatum</name>
    <dbReference type="NCBI Taxonomy" id="96803"/>
    <lineage>
        <taxon>Eukaryota</taxon>
        <taxon>Metazoa</taxon>
        <taxon>Ecdysozoa</taxon>
        <taxon>Arthropoda</taxon>
        <taxon>Crustacea</taxon>
        <taxon>Multicrustacea</taxon>
        <taxon>Malacostraca</taxon>
        <taxon>Eumalacostraca</taxon>
        <taxon>Peracarida</taxon>
        <taxon>Isopoda</taxon>
        <taxon>Oniscidea</taxon>
        <taxon>Crinocheta</taxon>
        <taxon>Armadillidiidae</taxon>
        <taxon>Armadillidium</taxon>
    </lineage>
</organism>
<keyword evidence="3" id="KW-1185">Reference proteome</keyword>
<evidence type="ECO:0000313" key="2">
    <source>
        <dbReference type="EMBL" id="KAB7504909.1"/>
    </source>
</evidence>
<comment type="caution">
    <text evidence="2">The sequence shown here is derived from an EMBL/GenBank/DDBJ whole genome shotgun (WGS) entry which is preliminary data.</text>
</comment>
<name>A0A5N5TFD7_9CRUS</name>
<dbReference type="Pfam" id="PF00226">
    <property type="entry name" value="DnaJ"/>
    <property type="match status" value="1"/>
</dbReference>
<feature type="domain" description="J" evidence="1">
    <location>
        <begin position="6"/>
        <end position="87"/>
    </location>
</feature>
<accession>A0A5N5TFD7</accession>
<sequence length="207" mass="24279">MFGASNLYKRSNIVNICSRKYSVSRFKDQYYLIKFLFVGSTLLKPIMNLHPDRNAQNSKNHKLAVAVNEAYAVLGKSPSRENYDHYLSHLRRRLSHNNIVSDIPYDRVVFRDRDYFYEDTSGRNRRFYEESFYRGRKGFDGEKPYYGIKGVKRLPNSYIAAGMVYKILFKSTSRERRKTKANISICSRKCYEKWDGETAGIIPEAAF</sequence>
<dbReference type="InterPro" id="IPR036869">
    <property type="entry name" value="J_dom_sf"/>
</dbReference>
<dbReference type="Gene3D" id="1.10.287.110">
    <property type="entry name" value="DnaJ domain"/>
    <property type="match status" value="1"/>
</dbReference>
<dbReference type="PROSITE" id="PS50076">
    <property type="entry name" value="DNAJ_2"/>
    <property type="match status" value="1"/>
</dbReference>
<evidence type="ECO:0000313" key="3">
    <source>
        <dbReference type="Proteomes" id="UP000326759"/>
    </source>
</evidence>
<protein>
    <recommendedName>
        <fullName evidence="1">J domain-containing protein</fullName>
    </recommendedName>
</protein>
<reference evidence="2 3" key="1">
    <citation type="journal article" date="2019" name="PLoS Biol.">
        <title>Sex chromosomes control vertical transmission of feminizing Wolbachia symbionts in an isopod.</title>
        <authorList>
            <person name="Becking T."/>
            <person name="Chebbi M.A."/>
            <person name="Giraud I."/>
            <person name="Moumen B."/>
            <person name="Laverre T."/>
            <person name="Caubet Y."/>
            <person name="Peccoud J."/>
            <person name="Gilbert C."/>
            <person name="Cordaux R."/>
        </authorList>
    </citation>
    <scope>NUCLEOTIDE SEQUENCE [LARGE SCALE GENOMIC DNA]</scope>
    <source>
        <strain evidence="2">ANa2</strain>
        <tissue evidence="2">Whole body excluding digestive tract and cuticle</tissue>
    </source>
</reference>
<dbReference type="EMBL" id="SEYY01002127">
    <property type="protein sequence ID" value="KAB7504909.1"/>
    <property type="molecule type" value="Genomic_DNA"/>
</dbReference>
<dbReference type="OrthoDB" id="6344572at2759"/>
<dbReference type="SUPFAM" id="SSF46565">
    <property type="entry name" value="Chaperone J-domain"/>
    <property type="match status" value="1"/>
</dbReference>
<dbReference type="AlphaFoldDB" id="A0A5N5TFD7"/>